<accession>A0ABN8LUD5</accession>
<evidence type="ECO:0000256" key="4">
    <source>
        <dbReference type="SAM" id="MobiDB-lite"/>
    </source>
</evidence>
<dbReference type="EMBL" id="CALNXI010000071">
    <property type="protein sequence ID" value="CAH3017799.1"/>
    <property type="molecule type" value="Genomic_DNA"/>
</dbReference>
<feature type="region of interest" description="Disordered" evidence="4">
    <location>
        <begin position="119"/>
        <end position="172"/>
    </location>
</feature>
<dbReference type="Gene3D" id="3.30.890.10">
    <property type="entry name" value="Methyl-cpg-binding Protein 2, Chain A"/>
    <property type="match status" value="1"/>
</dbReference>
<feature type="domain" description="MBD" evidence="5">
    <location>
        <begin position="4"/>
        <end position="75"/>
    </location>
</feature>
<dbReference type="InterPro" id="IPR045138">
    <property type="entry name" value="MeCP2/MBD4"/>
</dbReference>
<dbReference type="PANTHER" id="PTHR15074:SF0">
    <property type="entry name" value="METHYL-CPG-BINDING DOMAIN PROTEIN 4-LIKE PROTEIN"/>
    <property type="match status" value="1"/>
</dbReference>
<dbReference type="Pfam" id="PF01429">
    <property type="entry name" value="MBD"/>
    <property type="match status" value="1"/>
</dbReference>
<evidence type="ECO:0000256" key="1">
    <source>
        <dbReference type="ARBA" id="ARBA00004123"/>
    </source>
</evidence>
<feature type="compositionally biased region" description="Basic and acidic residues" evidence="4">
    <location>
        <begin position="146"/>
        <end position="162"/>
    </location>
</feature>
<dbReference type="Proteomes" id="UP001159427">
    <property type="component" value="Unassembled WGS sequence"/>
</dbReference>
<proteinExistence type="predicted"/>
<gene>
    <name evidence="6" type="ORF">PEVE_00039805</name>
</gene>
<sequence>MSGATDQEKFGECGLPGWKKIFIQRKSGKTKGKYDVYVISPEGRKFRSRVELERYISTIQNDLSMENVDFKIPNSLLYPEKPHQSAVEGSDGCCNAERATQDTKHAEFTELKSKLETKSPYFSRRKKGLNPQREISSFTKRRRKDTRSSRTLKEVPKQDNKRSRPSKTSVALSCKMARNRVQDKHISKDPVHPTNRKSEALKRRHELAVVVSSKSVNLDSDGNDCTLVSTSDYFRTTSKQESISYSSLTWIPPKSPFNLIQESLFHDPWKLLIATIFLNRTTGRKAIPVMWEFFRKFPNPEVTRKADWKEIAELIQSLGLQEKRAKIIIRFSEEFLTKEWHYPKELHGIGKYGDDSYRIFCLGDWKNVKPDDHKLNYYHSWLWEQEEQGSLTA</sequence>
<keyword evidence="3" id="KW-0539">Nucleus</keyword>
<evidence type="ECO:0000313" key="6">
    <source>
        <dbReference type="EMBL" id="CAH3017799.1"/>
    </source>
</evidence>
<comment type="caution">
    <text evidence="6">The sequence shown here is derived from an EMBL/GenBank/DDBJ whole genome shotgun (WGS) entry which is preliminary data.</text>
</comment>
<dbReference type="SMART" id="SM00391">
    <property type="entry name" value="MBD"/>
    <property type="match status" value="1"/>
</dbReference>
<dbReference type="PROSITE" id="PS50982">
    <property type="entry name" value="MBD"/>
    <property type="match status" value="1"/>
</dbReference>
<evidence type="ECO:0000256" key="2">
    <source>
        <dbReference type="ARBA" id="ARBA00022553"/>
    </source>
</evidence>
<dbReference type="PANTHER" id="PTHR15074">
    <property type="entry name" value="METHYL-CPG-BINDING PROTEIN"/>
    <property type="match status" value="1"/>
</dbReference>
<reference evidence="6 7" key="1">
    <citation type="submission" date="2022-05" db="EMBL/GenBank/DDBJ databases">
        <authorList>
            <consortium name="Genoscope - CEA"/>
            <person name="William W."/>
        </authorList>
    </citation>
    <scope>NUCLEOTIDE SEQUENCE [LARGE SCALE GENOMIC DNA]</scope>
</reference>
<dbReference type="SUPFAM" id="SSF54171">
    <property type="entry name" value="DNA-binding domain"/>
    <property type="match status" value="1"/>
</dbReference>
<dbReference type="SUPFAM" id="SSF48150">
    <property type="entry name" value="DNA-glycosylase"/>
    <property type="match status" value="1"/>
</dbReference>
<dbReference type="InterPro" id="IPR003265">
    <property type="entry name" value="HhH-GPD_domain"/>
</dbReference>
<keyword evidence="7" id="KW-1185">Reference proteome</keyword>
<comment type="subcellular location">
    <subcellularLocation>
        <location evidence="1">Nucleus</location>
    </subcellularLocation>
</comment>
<protein>
    <recommendedName>
        <fullName evidence="5">MBD domain-containing protein</fullName>
    </recommendedName>
</protein>
<organism evidence="6 7">
    <name type="scientific">Porites evermanni</name>
    <dbReference type="NCBI Taxonomy" id="104178"/>
    <lineage>
        <taxon>Eukaryota</taxon>
        <taxon>Metazoa</taxon>
        <taxon>Cnidaria</taxon>
        <taxon>Anthozoa</taxon>
        <taxon>Hexacorallia</taxon>
        <taxon>Scleractinia</taxon>
        <taxon>Fungiina</taxon>
        <taxon>Poritidae</taxon>
        <taxon>Porites</taxon>
    </lineage>
</organism>
<dbReference type="InterPro" id="IPR011257">
    <property type="entry name" value="DNA_glycosylase"/>
</dbReference>
<dbReference type="CDD" id="cd01396">
    <property type="entry name" value="MeCP2_MBD"/>
    <property type="match status" value="1"/>
</dbReference>
<name>A0ABN8LUD5_9CNID</name>
<evidence type="ECO:0000256" key="3">
    <source>
        <dbReference type="ARBA" id="ARBA00023242"/>
    </source>
</evidence>
<dbReference type="Gene3D" id="1.10.340.30">
    <property type="entry name" value="Hypothetical protein, domain 2"/>
    <property type="match status" value="1"/>
</dbReference>
<evidence type="ECO:0000259" key="5">
    <source>
        <dbReference type="PROSITE" id="PS50982"/>
    </source>
</evidence>
<evidence type="ECO:0000313" key="7">
    <source>
        <dbReference type="Proteomes" id="UP001159427"/>
    </source>
</evidence>
<dbReference type="InterPro" id="IPR016177">
    <property type="entry name" value="DNA-bd_dom_sf"/>
</dbReference>
<keyword evidence="2" id="KW-0597">Phosphoprotein</keyword>
<dbReference type="Pfam" id="PF00730">
    <property type="entry name" value="HhH-GPD"/>
    <property type="match status" value="1"/>
</dbReference>
<dbReference type="InterPro" id="IPR001739">
    <property type="entry name" value="Methyl_CpG_DNA-bd"/>
</dbReference>